<gene>
    <name evidence="1" type="ORF">HQ865_14030</name>
</gene>
<dbReference type="EMBL" id="CP054139">
    <property type="protein sequence ID" value="QKJ30819.1"/>
    <property type="molecule type" value="Genomic_DNA"/>
</dbReference>
<evidence type="ECO:0000313" key="1">
    <source>
        <dbReference type="EMBL" id="QKJ30819.1"/>
    </source>
</evidence>
<evidence type="ECO:0000313" key="2">
    <source>
        <dbReference type="Proteomes" id="UP000505355"/>
    </source>
</evidence>
<organism evidence="1 2">
    <name type="scientific">Mucilaginibacter mali</name>
    <dbReference type="NCBI Taxonomy" id="2740462"/>
    <lineage>
        <taxon>Bacteria</taxon>
        <taxon>Pseudomonadati</taxon>
        <taxon>Bacteroidota</taxon>
        <taxon>Sphingobacteriia</taxon>
        <taxon>Sphingobacteriales</taxon>
        <taxon>Sphingobacteriaceae</taxon>
        <taxon>Mucilaginibacter</taxon>
    </lineage>
</organism>
<dbReference type="RefSeq" id="WP_173415490.1">
    <property type="nucleotide sequence ID" value="NZ_CP054139.1"/>
</dbReference>
<dbReference type="AlphaFoldDB" id="A0A7D4UDP2"/>
<reference evidence="1 2" key="1">
    <citation type="submission" date="2020-05" db="EMBL/GenBank/DDBJ databases">
        <title>Mucilaginibacter mali sp. nov.</title>
        <authorList>
            <person name="Kim H.S."/>
            <person name="Lee K.C."/>
            <person name="Suh M.K."/>
            <person name="Kim J.-S."/>
            <person name="Han K.-I."/>
            <person name="Eom M.K."/>
            <person name="Shin Y.K."/>
            <person name="Lee J.-S."/>
        </authorList>
    </citation>
    <scope>NUCLEOTIDE SEQUENCE [LARGE SCALE GENOMIC DNA]</scope>
    <source>
        <strain evidence="1 2">G2-14</strain>
    </source>
</reference>
<keyword evidence="2" id="KW-1185">Reference proteome</keyword>
<proteinExistence type="predicted"/>
<name>A0A7D4UDP2_9SPHI</name>
<accession>A0A7D4UDP2</accession>
<dbReference type="Proteomes" id="UP000505355">
    <property type="component" value="Chromosome"/>
</dbReference>
<dbReference type="KEGG" id="mmab:HQ865_14030"/>
<protein>
    <submittedName>
        <fullName evidence="1">Uncharacterized protein</fullName>
    </submittedName>
</protein>
<sequence>MIEVVMFQKSNLLSLSMATQYIVNDKGEKTAVQQKLELTDEYKKMIDTMLATENTAKYVSYGTIKERFGIYSNRSDQ</sequence>